<dbReference type="CDD" id="cd00885">
    <property type="entry name" value="cinA"/>
    <property type="match status" value="1"/>
</dbReference>
<dbReference type="InterPro" id="IPR036425">
    <property type="entry name" value="MoaB/Mog-like_dom_sf"/>
</dbReference>
<dbReference type="RefSeq" id="WP_188664299.1">
    <property type="nucleotide sequence ID" value="NZ_BMHV01000012.1"/>
</dbReference>
<organism evidence="2 3">
    <name type="scientific">Terasakiella brassicae</name>
    <dbReference type="NCBI Taxonomy" id="1634917"/>
    <lineage>
        <taxon>Bacteria</taxon>
        <taxon>Pseudomonadati</taxon>
        <taxon>Pseudomonadota</taxon>
        <taxon>Alphaproteobacteria</taxon>
        <taxon>Rhodospirillales</taxon>
        <taxon>Terasakiellaceae</taxon>
        <taxon>Terasakiella</taxon>
    </lineage>
</organism>
<evidence type="ECO:0000313" key="3">
    <source>
        <dbReference type="Proteomes" id="UP000632498"/>
    </source>
</evidence>
<dbReference type="InterPro" id="IPR056596">
    <property type="entry name" value="FLAD1_M"/>
</dbReference>
<dbReference type="Pfam" id="PF00994">
    <property type="entry name" value="MoCF_biosynth"/>
    <property type="match status" value="1"/>
</dbReference>
<evidence type="ECO:0000259" key="1">
    <source>
        <dbReference type="SMART" id="SM00852"/>
    </source>
</evidence>
<accession>A0A917C2C6</accession>
<comment type="caution">
    <text evidence="2">The sequence shown here is derived from an EMBL/GenBank/DDBJ whole genome shotgun (WGS) entry which is preliminary data.</text>
</comment>
<name>A0A917C2C6_9PROT</name>
<dbReference type="SUPFAM" id="SSF53218">
    <property type="entry name" value="Molybdenum cofactor biosynthesis proteins"/>
    <property type="match status" value="1"/>
</dbReference>
<dbReference type="SMART" id="SM00852">
    <property type="entry name" value="MoCF_biosynth"/>
    <property type="match status" value="1"/>
</dbReference>
<dbReference type="AlphaFoldDB" id="A0A917C2C6"/>
<feature type="domain" description="MoaB/Mog" evidence="1">
    <location>
        <begin position="8"/>
        <end position="168"/>
    </location>
</feature>
<evidence type="ECO:0000313" key="2">
    <source>
        <dbReference type="EMBL" id="GGF65451.1"/>
    </source>
</evidence>
<dbReference type="Pfam" id="PF24102">
    <property type="entry name" value="FLAD1_M"/>
    <property type="match status" value="1"/>
</dbReference>
<dbReference type="PANTHER" id="PTHR13939">
    <property type="entry name" value="NICOTINAMIDE-NUCLEOTIDE AMIDOHYDROLASE PNCC"/>
    <property type="match status" value="1"/>
</dbReference>
<dbReference type="EMBL" id="BMHV01000012">
    <property type="protein sequence ID" value="GGF65451.1"/>
    <property type="molecule type" value="Genomic_DNA"/>
</dbReference>
<dbReference type="InterPro" id="IPR001453">
    <property type="entry name" value="MoaB/Mog_dom"/>
</dbReference>
<protein>
    <submittedName>
        <fullName evidence="2">Molybdenum cofactor biosynthesis protein</fullName>
    </submittedName>
</protein>
<dbReference type="Gene3D" id="3.40.980.10">
    <property type="entry name" value="MoaB/Mog-like domain"/>
    <property type="match status" value="1"/>
</dbReference>
<keyword evidence="3" id="KW-1185">Reference proteome</keyword>
<gene>
    <name evidence="2" type="ORF">GCM10011332_19380</name>
</gene>
<dbReference type="PANTHER" id="PTHR13939:SF0">
    <property type="entry name" value="NMN AMIDOHYDROLASE-LIKE PROTEIN YFAY"/>
    <property type="match status" value="1"/>
</dbReference>
<dbReference type="InterPro" id="IPR050101">
    <property type="entry name" value="CinA"/>
</dbReference>
<reference evidence="2" key="1">
    <citation type="journal article" date="2014" name="Int. J. Syst. Evol. Microbiol.">
        <title>Complete genome sequence of Corynebacterium casei LMG S-19264T (=DSM 44701T), isolated from a smear-ripened cheese.</title>
        <authorList>
            <consortium name="US DOE Joint Genome Institute (JGI-PGF)"/>
            <person name="Walter F."/>
            <person name="Albersmeier A."/>
            <person name="Kalinowski J."/>
            <person name="Ruckert C."/>
        </authorList>
    </citation>
    <scope>NUCLEOTIDE SEQUENCE</scope>
    <source>
        <strain evidence="2">CGMCC 1.15254</strain>
    </source>
</reference>
<reference evidence="2" key="2">
    <citation type="submission" date="2020-09" db="EMBL/GenBank/DDBJ databases">
        <authorList>
            <person name="Sun Q."/>
            <person name="Zhou Y."/>
        </authorList>
    </citation>
    <scope>NUCLEOTIDE SEQUENCE</scope>
    <source>
        <strain evidence="2">CGMCC 1.15254</strain>
    </source>
</reference>
<sequence>MPDKIRAFILIIGNEVLSGRTRDANLTFLANALNEIGIQVGEARVIPDDEKIIIDTVNYARTAFDYVFTTGGIGPTHDDITAACIAKAFKRPLIRNEKAVAMLQTHYRPEDLNEARLRMANTPSDAILIENPISKAPGFQIDNVFVLAGVPRIAQAMFENLKPRLKGAVPVISKTISTDLGEGLIAGPLGDIQNKFPNIEIGSYPYFREGKTGVSLVVRALNEEDIDLCLERIKVMIESLGGKLIFSV</sequence>
<proteinExistence type="predicted"/>
<dbReference type="Proteomes" id="UP000632498">
    <property type="component" value="Unassembled WGS sequence"/>
</dbReference>